<name>A0A1R3T283_9BACT</name>
<dbReference type="RefSeq" id="WP_076929969.1">
    <property type="nucleotide sequence ID" value="NZ_DAMBAO010000010.1"/>
</dbReference>
<dbReference type="NCBIfam" id="TIGR04183">
    <property type="entry name" value="Por_Secre_tail"/>
    <property type="match status" value="1"/>
</dbReference>
<proteinExistence type="predicted"/>
<keyword evidence="4" id="KW-1185">Reference proteome</keyword>
<gene>
    <name evidence="3" type="ORF">PSM36_1326</name>
</gene>
<organism evidence="3 4">
    <name type="scientific">Proteiniphilum saccharofermentans</name>
    <dbReference type="NCBI Taxonomy" id="1642647"/>
    <lineage>
        <taxon>Bacteria</taxon>
        <taxon>Pseudomonadati</taxon>
        <taxon>Bacteroidota</taxon>
        <taxon>Bacteroidia</taxon>
        <taxon>Bacteroidales</taxon>
        <taxon>Dysgonomonadaceae</taxon>
        <taxon>Proteiniphilum</taxon>
    </lineage>
</organism>
<evidence type="ECO:0000313" key="3">
    <source>
        <dbReference type="EMBL" id="SCD20149.1"/>
    </source>
</evidence>
<dbReference type="Proteomes" id="UP000187464">
    <property type="component" value="Chromosome I"/>
</dbReference>
<dbReference type="Pfam" id="PF18962">
    <property type="entry name" value="Por_Secre_tail"/>
    <property type="match status" value="1"/>
</dbReference>
<feature type="signal peptide" evidence="1">
    <location>
        <begin position="1"/>
        <end position="19"/>
    </location>
</feature>
<evidence type="ECO:0000313" key="4">
    <source>
        <dbReference type="Proteomes" id="UP000187464"/>
    </source>
</evidence>
<reference evidence="3 4" key="1">
    <citation type="submission" date="2016-08" db="EMBL/GenBank/DDBJ databases">
        <authorList>
            <person name="Seilhamer J.J."/>
        </authorList>
    </citation>
    <scope>NUCLEOTIDE SEQUENCE [LARGE SCALE GENOMIC DNA]</scope>
    <source>
        <strain evidence="3">M3/6</strain>
    </source>
</reference>
<feature type="domain" description="Secretion system C-terminal sorting" evidence="2">
    <location>
        <begin position="68"/>
        <end position="133"/>
    </location>
</feature>
<evidence type="ECO:0000256" key="1">
    <source>
        <dbReference type="SAM" id="SignalP"/>
    </source>
</evidence>
<dbReference type="InterPro" id="IPR026444">
    <property type="entry name" value="Secre_tail"/>
</dbReference>
<dbReference type="EMBL" id="LT605205">
    <property type="protein sequence ID" value="SCD20149.1"/>
    <property type="molecule type" value="Genomic_DNA"/>
</dbReference>
<dbReference type="AlphaFoldDB" id="A0A1R3T283"/>
<dbReference type="STRING" id="1642647.PSM36_1326"/>
<feature type="chain" id="PRO_5010294499" description="Secretion system C-terminal sorting domain-containing protein" evidence="1">
    <location>
        <begin position="20"/>
        <end position="142"/>
    </location>
</feature>
<sequence>MKRAILLSLTLLLAMAVKAQQKLTYAYDAAGNRVGRTIVLEPRSASDSENPADTVFFEETLDDTQVRIYPNPVETQMTIRVSGYAPSMQGEYSLYNITGIIVAKRRITGETTLVDMGRYPKGIYILHIILNGQPTAWRVIKK</sequence>
<accession>A0A1R3T283</accession>
<evidence type="ECO:0000259" key="2">
    <source>
        <dbReference type="Pfam" id="PF18962"/>
    </source>
</evidence>
<dbReference type="KEGG" id="psac:PSM36_1326"/>
<keyword evidence="1" id="KW-0732">Signal</keyword>
<protein>
    <recommendedName>
        <fullName evidence="2">Secretion system C-terminal sorting domain-containing protein</fullName>
    </recommendedName>
</protein>